<protein>
    <submittedName>
        <fullName evidence="2">Alpha/beta hydrolase</fullName>
    </submittedName>
</protein>
<dbReference type="Proteomes" id="UP000237682">
    <property type="component" value="Unassembled WGS sequence"/>
</dbReference>
<name>A0A2S9QH72_9HYPH</name>
<dbReference type="SUPFAM" id="SSF53474">
    <property type="entry name" value="alpha/beta-Hydrolases"/>
    <property type="match status" value="1"/>
</dbReference>
<dbReference type="InterPro" id="IPR029058">
    <property type="entry name" value="AB_hydrolase_fold"/>
</dbReference>
<sequence>MLQHTGPRLHDSPDNPCPAGAIVEALTTRDGITLRTARWPSLSPYPKGTICLFQGRSEFIEKYFEVIRDLRARGFAVATLDWRGQGGSDRLLRDGRLGHIDDFADFGPDLDAFMRKIALPECPGPFYALAHSMGGAILFANLPPGSIWFDRLVVTAPMIEIDRKPPGARWLARVLGGLGLGRLIVPGWSPRPVGLKPFDGNPVTSDKARYERAARIARDAPELAIGGPTIGWVRAAFRVMDRLADPRFGADWRIPTLILLAGDDHVVSSPAARHFAAKLYATRTLTLPGSRHEITQERDAIREAFWAAFDAFIPGTQA</sequence>
<dbReference type="GO" id="GO:0016787">
    <property type="term" value="F:hydrolase activity"/>
    <property type="evidence" value="ECO:0007669"/>
    <property type="project" value="UniProtKB-KW"/>
</dbReference>
<evidence type="ECO:0000313" key="2">
    <source>
        <dbReference type="EMBL" id="PRH88707.1"/>
    </source>
</evidence>
<evidence type="ECO:0000259" key="1">
    <source>
        <dbReference type="Pfam" id="PF12146"/>
    </source>
</evidence>
<dbReference type="OrthoDB" id="9788260at2"/>
<accession>A0A2S9QH72</accession>
<evidence type="ECO:0000313" key="3">
    <source>
        <dbReference type="Proteomes" id="UP000237682"/>
    </source>
</evidence>
<gene>
    <name evidence="2" type="ORF">C5L14_05640</name>
</gene>
<comment type="caution">
    <text evidence="2">The sequence shown here is derived from an EMBL/GenBank/DDBJ whole genome shotgun (WGS) entry which is preliminary data.</text>
</comment>
<dbReference type="InterPro" id="IPR051044">
    <property type="entry name" value="MAG_DAG_Lipase"/>
</dbReference>
<dbReference type="Gene3D" id="3.40.50.1820">
    <property type="entry name" value="alpha/beta hydrolase"/>
    <property type="match status" value="1"/>
</dbReference>
<feature type="domain" description="Serine aminopeptidase S33" evidence="1">
    <location>
        <begin position="46"/>
        <end position="299"/>
    </location>
</feature>
<dbReference type="Pfam" id="PF12146">
    <property type="entry name" value="Hydrolase_4"/>
    <property type="match status" value="1"/>
</dbReference>
<dbReference type="PANTHER" id="PTHR11614">
    <property type="entry name" value="PHOSPHOLIPASE-RELATED"/>
    <property type="match status" value="1"/>
</dbReference>
<keyword evidence="2" id="KW-0378">Hydrolase</keyword>
<keyword evidence="3" id="KW-1185">Reference proteome</keyword>
<organism evidence="2 3">
    <name type="scientific">Labrys okinawensis</name>
    <dbReference type="NCBI Taxonomy" id="346911"/>
    <lineage>
        <taxon>Bacteria</taxon>
        <taxon>Pseudomonadati</taxon>
        <taxon>Pseudomonadota</taxon>
        <taxon>Alphaproteobacteria</taxon>
        <taxon>Hyphomicrobiales</taxon>
        <taxon>Xanthobacteraceae</taxon>
        <taxon>Labrys</taxon>
    </lineage>
</organism>
<dbReference type="RefSeq" id="WP_105861054.1">
    <property type="nucleotide sequence ID" value="NZ_PUEJ01000002.1"/>
</dbReference>
<reference evidence="2 3" key="1">
    <citation type="submission" date="2018-02" db="EMBL/GenBank/DDBJ databases">
        <title>Whole genome sequencing of endophytic bacterium.</title>
        <authorList>
            <person name="Eedara R."/>
            <person name="Podile A.R."/>
        </authorList>
    </citation>
    <scope>NUCLEOTIDE SEQUENCE [LARGE SCALE GENOMIC DNA]</scope>
    <source>
        <strain evidence="2 3">RP1T</strain>
    </source>
</reference>
<dbReference type="AlphaFoldDB" id="A0A2S9QH72"/>
<proteinExistence type="predicted"/>
<dbReference type="InterPro" id="IPR022742">
    <property type="entry name" value="Hydrolase_4"/>
</dbReference>
<dbReference type="EMBL" id="PUEJ01000002">
    <property type="protein sequence ID" value="PRH88707.1"/>
    <property type="molecule type" value="Genomic_DNA"/>
</dbReference>